<dbReference type="Pfam" id="PF13431">
    <property type="entry name" value="TPR_17"/>
    <property type="match status" value="1"/>
</dbReference>
<dbReference type="STRING" id="1801660.A2Z78_00130"/>
<dbReference type="SMART" id="SM00028">
    <property type="entry name" value="TPR"/>
    <property type="match status" value="2"/>
</dbReference>
<name>A0A1G2DVV7_9BACT</name>
<feature type="repeat" description="TPR" evidence="1">
    <location>
        <begin position="169"/>
        <end position="202"/>
    </location>
</feature>
<dbReference type="AlphaFoldDB" id="A0A1G2DVV7"/>
<accession>A0A1G2DVV7</accession>
<dbReference type="SUPFAM" id="SSF48452">
    <property type="entry name" value="TPR-like"/>
    <property type="match status" value="1"/>
</dbReference>
<dbReference type="PROSITE" id="PS50005">
    <property type="entry name" value="TPR"/>
    <property type="match status" value="1"/>
</dbReference>
<dbReference type="Gene3D" id="1.25.40.10">
    <property type="entry name" value="Tetratricopeptide repeat domain"/>
    <property type="match status" value="1"/>
</dbReference>
<organism evidence="3 4">
    <name type="scientific">Candidatus Nealsonbacteria bacterium RBG_13_36_15</name>
    <dbReference type="NCBI Taxonomy" id="1801660"/>
    <lineage>
        <taxon>Bacteria</taxon>
        <taxon>Candidatus Nealsoniibacteriota</taxon>
    </lineage>
</organism>
<dbReference type="Proteomes" id="UP000176752">
    <property type="component" value="Unassembled WGS sequence"/>
</dbReference>
<reference evidence="3 4" key="1">
    <citation type="journal article" date="2016" name="Nat. Commun.">
        <title>Thousands of microbial genomes shed light on interconnected biogeochemical processes in an aquifer system.</title>
        <authorList>
            <person name="Anantharaman K."/>
            <person name="Brown C.T."/>
            <person name="Hug L.A."/>
            <person name="Sharon I."/>
            <person name="Castelle C.J."/>
            <person name="Probst A.J."/>
            <person name="Thomas B.C."/>
            <person name="Singh A."/>
            <person name="Wilkins M.J."/>
            <person name="Karaoz U."/>
            <person name="Brodie E.L."/>
            <person name="Williams K.H."/>
            <person name="Hubbard S.S."/>
            <person name="Banfield J.F."/>
        </authorList>
    </citation>
    <scope>NUCLEOTIDE SEQUENCE [LARGE SCALE GENOMIC DNA]</scope>
</reference>
<dbReference type="InterPro" id="IPR019734">
    <property type="entry name" value="TPR_rpt"/>
</dbReference>
<feature type="compositionally biased region" description="Acidic residues" evidence="2">
    <location>
        <begin position="241"/>
        <end position="253"/>
    </location>
</feature>
<evidence type="ECO:0000313" key="4">
    <source>
        <dbReference type="Proteomes" id="UP000176752"/>
    </source>
</evidence>
<dbReference type="InterPro" id="IPR011990">
    <property type="entry name" value="TPR-like_helical_dom_sf"/>
</dbReference>
<comment type="caution">
    <text evidence="3">The sequence shown here is derived from an EMBL/GenBank/DDBJ whole genome shotgun (WGS) entry which is preliminary data.</text>
</comment>
<evidence type="ECO:0000256" key="1">
    <source>
        <dbReference type="PROSITE-ProRule" id="PRU00339"/>
    </source>
</evidence>
<protein>
    <submittedName>
        <fullName evidence="3">Uncharacterized protein</fullName>
    </submittedName>
</protein>
<feature type="region of interest" description="Disordered" evidence="2">
    <location>
        <begin position="241"/>
        <end position="270"/>
    </location>
</feature>
<sequence>MWKEINILQAELYFSRVQTEQLKEKPDPNMILGSLIKARNIMPDNDSYRRALSATALNFAILAEQQKTLTDESKQQLLQTAVVEGEMAVRLAPHNIFNWENLQRVYSTVTLENQDDLLMNNVFLQEISLDPTNPGHRNDLGLAYINLRNDTELAKINFQNAISLKPDFVDAHYSLAIIYRQEGKKEKAVQAYDQTLSFLTSQISFLEPVVSSRADLQSNLDQLKQLEAQIESERGALLLEIEEEQQPEISPEEAEIKKTEEETTPIETGE</sequence>
<proteinExistence type="predicted"/>
<evidence type="ECO:0000256" key="2">
    <source>
        <dbReference type="SAM" id="MobiDB-lite"/>
    </source>
</evidence>
<evidence type="ECO:0000313" key="3">
    <source>
        <dbReference type="EMBL" id="OGZ17707.1"/>
    </source>
</evidence>
<dbReference type="EMBL" id="MHLV01000016">
    <property type="protein sequence ID" value="OGZ17707.1"/>
    <property type="molecule type" value="Genomic_DNA"/>
</dbReference>
<keyword evidence="1" id="KW-0802">TPR repeat</keyword>
<gene>
    <name evidence="3" type="ORF">A2Z78_00130</name>
</gene>